<dbReference type="STRING" id="1202724.AM493_07890"/>
<reference evidence="1 2" key="1">
    <citation type="submission" date="2015-08" db="EMBL/GenBank/DDBJ databases">
        <title>Whole genome sequence of Flavobacterium akiainvivens IK-1T, from decaying Wikstroemia oahuensis, an endemic Hawaiian shrub.</title>
        <authorList>
            <person name="Wan X."/>
            <person name="Hou S."/>
            <person name="Saito J."/>
            <person name="Donachie S."/>
        </authorList>
    </citation>
    <scope>NUCLEOTIDE SEQUENCE [LARGE SCALE GENOMIC DNA]</scope>
    <source>
        <strain evidence="1 2">IK-1</strain>
    </source>
</reference>
<comment type="caution">
    <text evidence="1">The sequence shown here is derived from an EMBL/GenBank/DDBJ whole genome shotgun (WGS) entry which is preliminary data.</text>
</comment>
<sequence length="336" mass="38632">MGDWIETEPPNKIKDSIEIPLEHFYRLGYTFEKNGKVITKPGFINYRDNKYYGSRSQYKIKDGYVSVYNPSVKKWDKLKIIKLTQDSLEVLDGDIPYYYIKKKYNTASNPDFDGVIVTNSGGYIPLANQINTVFINPANHNVIYNRNIDDGQRVTMQGHISGNDLSLVQQLFKQADYIKRDSVYGEMVYDVSQTSVAVLKGNRIIKSIHIYNREPTELLWAHLAAHYLPDVVTNIRKTDEFSLGMEAFEAANSTLSLTKAEGYFLSYLLSSSKSTPLQFKELYRLTYSDDAVGKITSDGRYYKYYFKDKTTKTVDIGYNFITGNKLVNTFKPNEHQ</sequence>
<protein>
    <submittedName>
        <fullName evidence="1">Uncharacterized protein</fullName>
    </submittedName>
</protein>
<dbReference type="PATRIC" id="fig|1202724.3.peg.1638"/>
<accession>A0A0M8MHM6</accession>
<dbReference type="Proteomes" id="UP000037755">
    <property type="component" value="Unassembled WGS sequence"/>
</dbReference>
<dbReference type="AlphaFoldDB" id="A0A0M8MHM6"/>
<organism evidence="1 2">
    <name type="scientific">Flavobacterium akiainvivens</name>
    <dbReference type="NCBI Taxonomy" id="1202724"/>
    <lineage>
        <taxon>Bacteria</taxon>
        <taxon>Pseudomonadati</taxon>
        <taxon>Bacteroidota</taxon>
        <taxon>Flavobacteriia</taxon>
        <taxon>Flavobacteriales</taxon>
        <taxon>Flavobacteriaceae</taxon>
        <taxon>Flavobacterium</taxon>
    </lineage>
</organism>
<gene>
    <name evidence="1" type="ORF">AM493_07890</name>
</gene>
<name>A0A0M8MHM6_9FLAO</name>
<evidence type="ECO:0000313" key="1">
    <source>
        <dbReference type="EMBL" id="KOS05967.1"/>
    </source>
</evidence>
<dbReference type="EMBL" id="LIYD01000005">
    <property type="protein sequence ID" value="KOS05967.1"/>
    <property type="molecule type" value="Genomic_DNA"/>
</dbReference>
<proteinExistence type="predicted"/>
<evidence type="ECO:0000313" key="2">
    <source>
        <dbReference type="Proteomes" id="UP000037755"/>
    </source>
</evidence>
<keyword evidence="2" id="KW-1185">Reference proteome</keyword>